<dbReference type="AlphaFoldDB" id="A0A1H2JC49"/>
<dbReference type="SUPFAM" id="SSF51338">
    <property type="entry name" value="Composite domain of metallo-dependent hydrolases"/>
    <property type="match status" value="1"/>
</dbReference>
<reference evidence="6" key="1">
    <citation type="submission" date="2016-10" db="EMBL/GenBank/DDBJ databases">
        <authorList>
            <person name="Varghese N."/>
            <person name="Submissions S."/>
        </authorList>
    </citation>
    <scope>NUCLEOTIDE SEQUENCE [LARGE SCALE GENOMIC DNA]</scope>
    <source>
        <strain evidence="6">DSM 3384</strain>
    </source>
</reference>
<dbReference type="RefSeq" id="WP_245743166.1">
    <property type="nucleotide sequence ID" value="NZ_FNLL01000011.1"/>
</dbReference>
<dbReference type="InterPro" id="IPR011059">
    <property type="entry name" value="Metal-dep_hydrolase_composite"/>
</dbReference>
<dbReference type="GO" id="GO:0019239">
    <property type="term" value="F:deaminase activity"/>
    <property type="evidence" value="ECO:0007669"/>
    <property type="project" value="UniProtKB-ARBA"/>
</dbReference>
<dbReference type="InterPro" id="IPR032466">
    <property type="entry name" value="Metal_Hydrolase"/>
</dbReference>
<gene>
    <name evidence="5" type="ORF">SAMN04487931_111155</name>
</gene>
<dbReference type="Gene3D" id="3.20.20.140">
    <property type="entry name" value="Metal-dependent hydrolases"/>
    <property type="match status" value="1"/>
</dbReference>
<dbReference type="GO" id="GO:0046872">
    <property type="term" value="F:metal ion binding"/>
    <property type="evidence" value="ECO:0007669"/>
    <property type="project" value="UniProtKB-KW"/>
</dbReference>
<dbReference type="CDD" id="cd01298">
    <property type="entry name" value="ATZ_TRZ_like"/>
    <property type="match status" value="1"/>
</dbReference>
<dbReference type="PANTHER" id="PTHR43794:SF11">
    <property type="entry name" value="AMIDOHYDROLASE-RELATED DOMAIN-CONTAINING PROTEIN"/>
    <property type="match status" value="1"/>
</dbReference>
<dbReference type="Proteomes" id="UP000199608">
    <property type="component" value="Unassembled WGS sequence"/>
</dbReference>
<dbReference type="InterPro" id="IPR050287">
    <property type="entry name" value="MTA/SAH_deaminase"/>
</dbReference>
<sequence>MEYDTLINNGLLISMAQGLPVVEDGAVLIKDGVIKACGKANEFFGVNVKNRIHADRKIIMPGLINCHTHLPMSMFRGLADDLPLDVWLNDHIFPAEAKHVNPESVEKWSRHSCIEMLLSGTTTCCDGYFHEERVAKAVMESGIRAVTGQGVIDFPAPGVADPKENVREAIGFVKRFKDASPRLYPSIFCHSPYTCSKETLTAAKKAAVDLGVLFQIHVAETRNEINLVQGLGKLSVIKYLDSIGILDEKTLLVHSVWIDDADIAVIKKNRASVVHCPESNMKLASGIAPVPKLIEKGVPVGLGTDGCASNNDHDLFAEMDTAAKLHKVALLDPCVMDARTTLKMATIKGAKAIGLDHITGSIEKGKSADIVLVDMDKPHVTPMYDPFSTLVYSSKASDVSLVMVDGKVLVQEGKIL</sequence>
<accession>A0A1H2JC49</accession>
<dbReference type="SUPFAM" id="SSF51556">
    <property type="entry name" value="Metallo-dependent hydrolases"/>
    <property type="match status" value="1"/>
</dbReference>
<proteinExistence type="predicted"/>
<evidence type="ECO:0000313" key="6">
    <source>
        <dbReference type="Proteomes" id="UP000199608"/>
    </source>
</evidence>
<evidence type="ECO:0000259" key="4">
    <source>
        <dbReference type="Pfam" id="PF01979"/>
    </source>
</evidence>
<name>A0A1H2JC49_9BACT</name>
<evidence type="ECO:0000313" key="5">
    <source>
        <dbReference type="EMBL" id="SDU53989.1"/>
    </source>
</evidence>
<evidence type="ECO:0000256" key="1">
    <source>
        <dbReference type="ARBA" id="ARBA00022723"/>
    </source>
</evidence>
<keyword evidence="6" id="KW-1185">Reference proteome</keyword>
<keyword evidence="1" id="KW-0479">Metal-binding</keyword>
<feature type="domain" description="Amidohydrolase-related" evidence="4">
    <location>
        <begin position="58"/>
        <end position="408"/>
    </location>
</feature>
<keyword evidence="2" id="KW-0378">Hydrolase</keyword>
<evidence type="ECO:0000256" key="2">
    <source>
        <dbReference type="ARBA" id="ARBA00022801"/>
    </source>
</evidence>
<keyword evidence="3" id="KW-0862">Zinc</keyword>
<dbReference type="FunFam" id="3.20.20.140:FF:000014">
    <property type="entry name" value="5-methylthioadenosine/S-adenosylhomocysteine deaminase"/>
    <property type="match status" value="1"/>
</dbReference>
<dbReference type="EMBL" id="FNLL01000011">
    <property type="protein sequence ID" value="SDU53989.1"/>
    <property type="molecule type" value="Genomic_DNA"/>
</dbReference>
<dbReference type="GO" id="GO:0016814">
    <property type="term" value="F:hydrolase activity, acting on carbon-nitrogen (but not peptide) bonds, in cyclic amidines"/>
    <property type="evidence" value="ECO:0007669"/>
    <property type="project" value="UniProtKB-ARBA"/>
</dbReference>
<dbReference type="Gene3D" id="2.30.40.10">
    <property type="entry name" value="Urease, subunit C, domain 1"/>
    <property type="match status" value="1"/>
</dbReference>
<organism evidence="5 6">
    <name type="scientific">Desulfobacula phenolica</name>
    <dbReference type="NCBI Taxonomy" id="90732"/>
    <lineage>
        <taxon>Bacteria</taxon>
        <taxon>Pseudomonadati</taxon>
        <taxon>Thermodesulfobacteriota</taxon>
        <taxon>Desulfobacteria</taxon>
        <taxon>Desulfobacterales</taxon>
        <taxon>Desulfobacteraceae</taxon>
        <taxon>Desulfobacula</taxon>
    </lineage>
</organism>
<protein>
    <submittedName>
        <fullName evidence="5">5-methylthioadenosine/S-adenosylhomocysteine deaminase</fullName>
    </submittedName>
</protein>
<evidence type="ECO:0000256" key="3">
    <source>
        <dbReference type="ARBA" id="ARBA00022833"/>
    </source>
</evidence>
<dbReference type="Pfam" id="PF01979">
    <property type="entry name" value="Amidohydro_1"/>
    <property type="match status" value="1"/>
</dbReference>
<dbReference type="PANTHER" id="PTHR43794">
    <property type="entry name" value="AMINOHYDROLASE SSNA-RELATED"/>
    <property type="match status" value="1"/>
</dbReference>
<dbReference type="InterPro" id="IPR006680">
    <property type="entry name" value="Amidohydro-rel"/>
</dbReference>